<protein>
    <submittedName>
        <fullName evidence="6">Flp pilus assembly complex ATPase component TadA</fullName>
    </submittedName>
</protein>
<dbReference type="Proteomes" id="UP001056336">
    <property type="component" value="Chromosome"/>
</dbReference>
<dbReference type="Pfam" id="PF05157">
    <property type="entry name" value="MshEN"/>
    <property type="match status" value="1"/>
</dbReference>
<reference evidence="6" key="2">
    <citation type="submission" date="2022-05" db="EMBL/GenBank/DDBJ databases">
        <authorList>
            <person name="Kim J.-S."/>
            <person name="Lee K."/>
            <person name="Suh M."/>
            <person name="Eom M."/>
            <person name="Kim J.-S."/>
            <person name="Kim D.-S."/>
            <person name="Ko S.-H."/>
            <person name="Shin Y."/>
            <person name="Lee J.-S."/>
        </authorList>
    </citation>
    <scope>NUCLEOTIDE SEQUENCE</scope>
    <source>
        <strain evidence="6">N237</strain>
    </source>
</reference>
<reference evidence="6" key="1">
    <citation type="journal article" date="2018" name="Int. J. Syst. Evol. Microbiol.">
        <title>Jatrophihabitans telluris sp. nov., isolated from sediment soil of lava forest wetlands and the emended description of the genus Jatrophihabitans.</title>
        <authorList>
            <person name="Lee K.C."/>
            <person name="Suh M.K."/>
            <person name="Eom M.K."/>
            <person name="Kim K.K."/>
            <person name="Kim J.S."/>
            <person name="Kim D.S."/>
            <person name="Ko S.H."/>
            <person name="Shin Y.K."/>
            <person name="Lee J.S."/>
        </authorList>
    </citation>
    <scope>NUCLEOTIDE SEQUENCE</scope>
    <source>
        <strain evidence="6">N237</strain>
    </source>
</reference>
<dbReference type="PANTHER" id="PTHR30258">
    <property type="entry name" value="TYPE II SECRETION SYSTEM PROTEIN GSPE-RELATED"/>
    <property type="match status" value="1"/>
</dbReference>
<dbReference type="Gene3D" id="3.30.450.90">
    <property type="match status" value="1"/>
</dbReference>
<dbReference type="InterPro" id="IPR027417">
    <property type="entry name" value="P-loop_NTPase"/>
</dbReference>
<proteinExistence type="inferred from homology"/>
<organism evidence="6 7">
    <name type="scientific">Jatrophihabitans telluris</name>
    <dbReference type="NCBI Taxonomy" id="2038343"/>
    <lineage>
        <taxon>Bacteria</taxon>
        <taxon>Bacillati</taxon>
        <taxon>Actinomycetota</taxon>
        <taxon>Actinomycetes</taxon>
        <taxon>Jatrophihabitantales</taxon>
        <taxon>Jatrophihabitantaceae</taxon>
        <taxon>Jatrophihabitans</taxon>
    </lineage>
</organism>
<evidence type="ECO:0000256" key="4">
    <source>
        <dbReference type="SAM" id="MobiDB-lite"/>
    </source>
</evidence>
<dbReference type="EMBL" id="CP097332">
    <property type="protein sequence ID" value="UQX89552.1"/>
    <property type="molecule type" value="Genomic_DNA"/>
</dbReference>
<comment type="similarity">
    <text evidence="1">Belongs to the GSP E family.</text>
</comment>
<feature type="domain" description="Bacterial type II secretion system protein E" evidence="5">
    <location>
        <begin position="415"/>
        <end position="429"/>
    </location>
</feature>
<dbReference type="Gene3D" id="3.40.50.300">
    <property type="entry name" value="P-loop containing nucleotide triphosphate hydrolases"/>
    <property type="match status" value="1"/>
</dbReference>
<evidence type="ECO:0000256" key="2">
    <source>
        <dbReference type="ARBA" id="ARBA00022741"/>
    </source>
</evidence>
<keyword evidence="2" id="KW-0547">Nucleotide-binding</keyword>
<keyword evidence="3" id="KW-0067">ATP-binding</keyword>
<dbReference type="Pfam" id="PF00437">
    <property type="entry name" value="T2SSE"/>
    <property type="match status" value="1"/>
</dbReference>
<dbReference type="InterPro" id="IPR037257">
    <property type="entry name" value="T2SS_E_N_sf"/>
</dbReference>
<feature type="region of interest" description="Disordered" evidence="4">
    <location>
        <begin position="188"/>
        <end position="209"/>
    </location>
</feature>
<sequence length="596" mass="64164">MVDTTAVGAYTARHQAAYSTTAVTTADPTTDGRAKEIGGSLVDPASRTIIAALRVRGLDEETLSAVVENATKSGRDVRSVLLDDQVVTDIELAMAVAEAWGLEAVELGSYPIDPGAMAKVPLSLARRHNMLPIAIDDTTVTVALENPSDILGLDDIRAATGMSVKAVVATKDDLTRLMARYTRASTDLDEAAAQAEAEDSSEMSEMATADEDAPVVRYVNGLLERAITSRASDIHLEPGEFDLKVRLRIDGVLHSIDTVPRGIQSALISRLKIMSGLDITERRVPQNGRITKSLGERSIDLRSATLPTVWGEKVVLRVLDTGGIDLNLRKLGFTDYNYERFSRSFSKPHGMVLVTGPTGSGKSTTLYATLGEIARPEVNVITVEDPVEYRMEGINQVQVNFKAGLTFAAVLPAILRSDPDIVLIGEIRDRATAQLAVEAALTGHLVLSTLHTNDAPSAMPRLIEMGIEPFLVGSSLDAVLAQRLSRRLCEWCKEPYAPTESELMGAGWPTSGEAPEKLWKAVGCRSCAQTGYRGRLAVNEVMPVTEEIERMAVKHASASEIKKVAVEGGMVALREDGLLKAAEGLTTLEEIIRVTV</sequence>
<evidence type="ECO:0000313" key="7">
    <source>
        <dbReference type="Proteomes" id="UP001056336"/>
    </source>
</evidence>
<dbReference type="PANTHER" id="PTHR30258:SF1">
    <property type="entry name" value="PROTEIN TRANSPORT PROTEIN HOFB HOMOLOG"/>
    <property type="match status" value="1"/>
</dbReference>
<dbReference type="Gene3D" id="3.30.300.160">
    <property type="entry name" value="Type II secretion system, protein E, N-terminal domain"/>
    <property type="match status" value="1"/>
</dbReference>
<evidence type="ECO:0000256" key="3">
    <source>
        <dbReference type="ARBA" id="ARBA00022840"/>
    </source>
</evidence>
<dbReference type="InterPro" id="IPR003593">
    <property type="entry name" value="AAA+_ATPase"/>
</dbReference>
<dbReference type="SMART" id="SM00382">
    <property type="entry name" value="AAA"/>
    <property type="match status" value="1"/>
</dbReference>
<dbReference type="RefSeq" id="WP_249773448.1">
    <property type="nucleotide sequence ID" value="NZ_CP097332.1"/>
</dbReference>
<evidence type="ECO:0000259" key="5">
    <source>
        <dbReference type="PROSITE" id="PS00662"/>
    </source>
</evidence>
<keyword evidence="7" id="KW-1185">Reference proteome</keyword>
<accession>A0ABY4R201</accession>
<dbReference type="SUPFAM" id="SSF52540">
    <property type="entry name" value="P-loop containing nucleoside triphosphate hydrolases"/>
    <property type="match status" value="1"/>
</dbReference>
<dbReference type="InterPro" id="IPR001482">
    <property type="entry name" value="T2SS/T4SS_dom"/>
</dbReference>
<dbReference type="InterPro" id="IPR007831">
    <property type="entry name" value="T2SS_GspE_N"/>
</dbReference>
<dbReference type="SUPFAM" id="SSF160246">
    <property type="entry name" value="EspE N-terminal domain-like"/>
    <property type="match status" value="1"/>
</dbReference>
<evidence type="ECO:0000313" key="6">
    <source>
        <dbReference type="EMBL" id="UQX89552.1"/>
    </source>
</evidence>
<name>A0ABY4R201_9ACTN</name>
<feature type="compositionally biased region" description="Acidic residues" evidence="4">
    <location>
        <begin position="196"/>
        <end position="209"/>
    </location>
</feature>
<dbReference type="CDD" id="cd01129">
    <property type="entry name" value="PulE-GspE-like"/>
    <property type="match status" value="1"/>
</dbReference>
<gene>
    <name evidence="6" type="primary">tadA</name>
    <name evidence="6" type="ORF">M6D93_05970</name>
</gene>
<dbReference type="PROSITE" id="PS00662">
    <property type="entry name" value="T2SP_E"/>
    <property type="match status" value="1"/>
</dbReference>
<evidence type="ECO:0000256" key="1">
    <source>
        <dbReference type="ARBA" id="ARBA00006611"/>
    </source>
</evidence>